<evidence type="ECO:0000313" key="2">
    <source>
        <dbReference type="EMBL" id="KAF2824914.1"/>
    </source>
</evidence>
<dbReference type="AlphaFoldDB" id="A0A6A6ZWP7"/>
<sequence length="285" mass="31435">ASPTSINSALRIQNISLVTPAHSQQLHSQPQILAEYLNLPHPPTSIINMKATTFLVALFALFATTVLAHPKATGASDAQEKDNIDALLEKYAPVDWQSISDMDYSSTFKATQIMDKHSNTYIRCQDDISPKEMLACLQIIIDTTARVLDNTVETHNEGVVESLVDTIKDGVERITAAHNAHIEKVEKSRGTDGDDVVLGDLFFKTTTTEPKGKLPDGVVSEAVRSLNYRLRRLNNRVQAAHDDIAVFVDMAFAEGKDLTLEDLEKVLQDKIAELDSAKVLQVQEL</sequence>
<keyword evidence="1" id="KW-0175">Coiled coil</keyword>
<accession>A0A6A6ZWP7</accession>
<reference evidence="2" key="1">
    <citation type="journal article" date="2020" name="Stud. Mycol.">
        <title>101 Dothideomycetes genomes: a test case for predicting lifestyles and emergence of pathogens.</title>
        <authorList>
            <person name="Haridas S."/>
            <person name="Albert R."/>
            <person name="Binder M."/>
            <person name="Bloem J."/>
            <person name="Labutti K."/>
            <person name="Salamov A."/>
            <person name="Andreopoulos B."/>
            <person name="Baker S."/>
            <person name="Barry K."/>
            <person name="Bills G."/>
            <person name="Bluhm B."/>
            <person name="Cannon C."/>
            <person name="Castanera R."/>
            <person name="Culley D."/>
            <person name="Daum C."/>
            <person name="Ezra D."/>
            <person name="Gonzalez J."/>
            <person name="Henrissat B."/>
            <person name="Kuo A."/>
            <person name="Liang C."/>
            <person name="Lipzen A."/>
            <person name="Lutzoni F."/>
            <person name="Magnuson J."/>
            <person name="Mondo S."/>
            <person name="Nolan M."/>
            <person name="Ohm R."/>
            <person name="Pangilinan J."/>
            <person name="Park H.-J."/>
            <person name="Ramirez L."/>
            <person name="Alfaro M."/>
            <person name="Sun H."/>
            <person name="Tritt A."/>
            <person name="Yoshinaga Y."/>
            <person name="Zwiers L.-H."/>
            <person name="Turgeon B."/>
            <person name="Goodwin S."/>
            <person name="Spatafora J."/>
            <person name="Crous P."/>
            <person name="Grigoriev I."/>
        </authorList>
    </citation>
    <scope>NUCLEOTIDE SEQUENCE</scope>
    <source>
        <strain evidence="2">CBS 113818</strain>
    </source>
</reference>
<keyword evidence="3" id="KW-1185">Reference proteome</keyword>
<organism evidence="2 3">
    <name type="scientific">Ophiobolus disseminans</name>
    <dbReference type="NCBI Taxonomy" id="1469910"/>
    <lineage>
        <taxon>Eukaryota</taxon>
        <taxon>Fungi</taxon>
        <taxon>Dikarya</taxon>
        <taxon>Ascomycota</taxon>
        <taxon>Pezizomycotina</taxon>
        <taxon>Dothideomycetes</taxon>
        <taxon>Pleosporomycetidae</taxon>
        <taxon>Pleosporales</taxon>
        <taxon>Pleosporineae</taxon>
        <taxon>Phaeosphaeriaceae</taxon>
        <taxon>Ophiobolus</taxon>
    </lineage>
</organism>
<name>A0A6A6ZWP7_9PLEO</name>
<gene>
    <name evidence="2" type="ORF">CC86DRAFT_420288</name>
</gene>
<dbReference type="Proteomes" id="UP000799424">
    <property type="component" value="Unassembled WGS sequence"/>
</dbReference>
<dbReference type="EMBL" id="MU006229">
    <property type="protein sequence ID" value="KAF2824914.1"/>
    <property type="molecule type" value="Genomic_DNA"/>
</dbReference>
<evidence type="ECO:0000313" key="3">
    <source>
        <dbReference type="Proteomes" id="UP000799424"/>
    </source>
</evidence>
<protein>
    <submittedName>
        <fullName evidence="2">Uncharacterized protein</fullName>
    </submittedName>
</protein>
<feature type="coiled-coil region" evidence="1">
    <location>
        <begin position="223"/>
        <end position="280"/>
    </location>
</feature>
<evidence type="ECO:0000256" key="1">
    <source>
        <dbReference type="SAM" id="Coils"/>
    </source>
</evidence>
<feature type="non-terminal residue" evidence="2">
    <location>
        <position position="1"/>
    </location>
</feature>
<proteinExistence type="predicted"/>